<organism evidence="8 9">
    <name type="scientific">Pelotalea chapellei</name>
    <dbReference type="NCBI Taxonomy" id="44671"/>
    <lineage>
        <taxon>Bacteria</taxon>
        <taxon>Pseudomonadati</taxon>
        <taxon>Thermodesulfobacteriota</taxon>
        <taxon>Desulfuromonadia</taxon>
        <taxon>Geobacterales</taxon>
        <taxon>Geobacteraceae</taxon>
        <taxon>Pelotalea</taxon>
    </lineage>
</organism>
<dbReference type="PANTHER" id="PTHR10491">
    <property type="entry name" value="DTDP-4-DEHYDRORHAMNOSE REDUCTASE"/>
    <property type="match status" value="1"/>
</dbReference>
<gene>
    <name evidence="8" type="ORF">KJB30_16705</name>
</gene>
<comment type="catalytic activity">
    <reaction evidence="5">
        <text>dTDP-beta-L-rhamnose + NADP(+) = dTDP-4-dehydro-beta-L-rhamnose + NADPH + H(+)</text>
        <dbReference type="Rhea" id="RHEA:21796"/>
        <dbReference type="ChEBI" id="CHEBI:15378"/>
        <dbReference type="ChEBI" id="CHEBI:57510"/>
        <dbReference type="ChEBI" id="CHEBI:57783"/>
        <dbReference type="ChEBI" id="CHEBI:58349"/>
        <dbReference type="ChEBI" id="CHEBI:62830"/>
        <dbReference type="EC" id="1.1.1.133"/>
    </reaction>
</comment>
<evidence type="ECO:0000256" key="5">
    <source>
        <dbReference type="ARBA" id="ARBA00048200"/>
    </source>
</evidence>
<dbReference type="CDD" id="cd05254">
    <property type="entry name" value="dTDP_HR_like_SDR_e"/>
    <property type="match status" value="1"/>
</dbReference>
<dbReference type="Pfam" id="PF04321">
    <property type="entry name" value="RmlD_sub_bind"/>
    <property type="match status" value="1"/>
</dbReference>
<evidence type="ECO:0000313" key="8">
    <source>
        <dbReference type="EMBL" id="MBT1073434.1"/>
    </source>
</evidence>
<dbReference type="SUPFAM" id="SSF51735">
    <property type="entry name" value="NAD(P)-binding Rossmann-fold domains"/>
    <property type="match status" value="1"/>
</dbReference>
<dbReference type="InterPro" id="IPR001360">
    <property type="entry name" value="Glyco_hydro_1"/>
</dbReference>
<comment type="caution">
    <text evidence="8">The sequence shown here is derived from an EMBL/GenBank/DDBJ whole genome shotgun (WGS) entry which is preliminary data.</text>
</comment>
<dbReference type="Gene3D" id="3.40.50.720">
    <property type="entry name" value="NAD(P)-binding Rossmann-like Domain"/>
    <property type="match status" value="1"/>
</dbReference>
<keyword evidence="9" id="KW-1185">Reference proteome</keyword>
<evidence type="ECO:0000256" key="6">
    <source>
        <dbReference type="RuleBase" id="RU364082"/>
    </source>
</evidence>
<reference evidence="8 9" key="1">
    <citation type="submission" date="2021-05" db="EMBL/GenBank/DDBJ databases">
        <title>The draft genome of Geobacter chapellei DSM 13688.</title>
        <authorList>
            <person name="Xu Z."/>
            <person name="Masuda Y."/>
            <person name="Itoh H."/>
            <person name="Senoo K."/>
        </authorList>
    </citation>
    <scope>NUCLEOTIDE SEQUENCE [LARGE SCALE GENOMIC DNA]</scope>
    <source>
        <strain evidence="8 9">DSM 13688</strain>
    </source>
</reference>
<evidence type="ECO:0000313" key="9">
    <source>
        <dbReference type="Proteomes" id="UP000784128"/>
    </source>
</evidence>
<dbReference type="Proteomes" id="UP000784128">
    <property type="component" value="Unassembled WGS sequence"/>
</dbReference>
<dbReference type="EC" id="1.1.1.133" evidence="3 6"/>
<evidence type="ECO:0000256" key="1">
    <source>
        <dbReference type="ARBA" id="ARBA00004781"/>
    </source>
</evidence>
<comment type="pathway">
    <text evidence="1 6">Carbohydrate biosynthesis; dTDP-L-rhamnose biosynthesis.</text>
</comment>
<dbReference type="InterPro" id="IPR005913">
    <property type="entry name" value="dTDP_dehydrorham_reduct"/>
</dbReference>
<dbReference type="InterPro" id="IPR017853">
    <property type="entry name" value="GH"/>
</dbReference>
<dbReference type="EMBL" id="JAHDYS010000021">
    <property type="protein sequence ID" value="MBT1073434.1"/>
    <property type="molecule type" value="Genomic_DNA"/>
</dbReference>
<dbReference type="PANTHER" id="PTHR10491:SF4">
    <property type="entry name" value="METHIONINE ADENOSYLTRANSFERASE 2 SUBUNIT BETA"/>
    <property type="match status" value="1"/>
</dbReference>
<name>A0ABS5UCP9_9BACT</name>
<accession>A0ABS5UCP9</accession>
<feature type="domain" description="RmlD-like substrate binding" evidence="7">
    <location>
        <begin position="461"/>
        <end position="730"/>
    </location>
</feature>
<keyword evidence="6" id="KW-0521">NADP</keyword>
<proteinExistence type="inferred from homology"/>
<dbReference type="InterPro" id="IPR036291">
    <property type="entry name" value="NAD(P)-bd_dom_sf"/>
</dbReference>
<dbReference type="Gene3D" id="3.90.25.10">
    <property type="entry name" value="UDP-galactose 4-epimerase, domain 1"/>
    <property type="match status" value="1"/>
</dbReference>
<comment type="function">
    <text evidence="6">Catalyzes the reduction of dTDP-6-deoxy-L-lyxo-4-hexulose to yield dTDP-L-rhamnose.</text>
</comment>
<dbReference type="SUPFAM" id="SSF51445">
    <property type="entry name" value="(Trans)glycosidases"/>
    <property type="match status" value="1"/>
</dbReference>
<evidence type="ECO:0000256" key="4">
    <source>
        <dbReference type="ARBA" id="ARBA00017099"/>
    </source>
</evidence>
<evidence type="ECO:0000259" key="7">
    <source>
        <dbReference type="Pfam" id="PF04321"/>
    </source>
</evidence>
<dbReference type="RefSeq" id="WP_214301479.1">
    <property type="nucleotide sequence ID" value="NZ_JAHDYS010000021.1"/>
</dbReference>
<protein>
    <recommendedName>
        <fullName evidence="4 6">dTDP-4-dehydrorhamnose reductase</fullName>
        <ecNumber evidence="3 6">1.1.1.133</ecNumber>
    </recommendedName>
</protein>
<dbReference type="Pfam" id="PF00232">
    <property type="entry name" value="Glyco_hydro_1"/>
    <property type="match status" value="1"/>
</dbReference>
<sequence length="747" mass="83926">MNKETEHACPILSSPSIGYHLRPEIWGGVECTVNRVRDTFHNQLLATGHWHRADDLERFASLGIRTMRYPILWELVSPDSLDTRDWRWTDERLAQMKSLGITPIAGLLHHGSGPTYTSLVDPAFPRKLARFAQLVAERYPWLETFTPINEPLTTARFSGMYGHWFPHGCDCSTFIRAIILQCKAIGAAMAAIRQVIPQAKLIVTEDISRSYSTDMLRYQADFENERRWLSLDLLAGRVNHHHPLYSWLTGCGATEAELDSLSGCEPDVIGINYYLTSDRMLDERMHLYPKRYHGGNGRQDYADAEAVRASPDGIQGHHVVLREAWQRYAKPVAITEAHISCTREEQVRWFMEAWQAGLDLCREGVPVRAVTAWSLLGACDWNTLVTSENNHYEPGVYDVRAPVPRPTMLTRMIRELNEKGTFHHPSLNAPGWWRRPERLFAHCRPKHHDSEELEYGNSQPLLIIGSSGTLGKGFGRICTTRGLHHHLLTRQQVDITDSASVTATLRKYRPWAVVNAAGFVRVDDAEDNLRQCFKENTIGPLKLAAACKALGVRLVTFSSDLVFDGTKGRGYHEQDAVGPLNVYGLSKAEAERHVLALMKEALVIRTSAFFGPWDRYNFITSTLGALARGEKVQIADDLIISPTYLPDLINTALDLLLDEESGIWHISNSGALSWAELAYSSATMAGMDTDGIICCRSNQFGYRARRPRNSTLTSELHNLLPTYEDALGRYFEEILTDASSEAVVAGG</sequence>
<dbReference type="Gene3D" id="3.20.20.80">
    <property type="entry name" value="Glycosidases"/>
    <property type="match status" value="1"/>
</dbReference>
<evidence type="ECO:0000256" key="2">
    <source>
        <dbReference type="ARBA" id="ARBA00010944"/>
    </source>
</evidence>
<keyword evidence="6" id="KW-0560">Oxidoreductase</keyword>
<evidence type="ECO:0000256" key="3">
    <source>
        <dbReference type="ARBA" id="ARBA00012929"/>
    </source>
</evidence>
<comment type="similarity">
    <text evidence="2 6">Belongs to the dTDP-4-dehydrorhamnose reductase family.</text>
</comment>
<dbReference type="InterPro" id="IPR029903">
    <property type="entry name" value="RmlD-like-bd"/>
</dbReference>